<evidence type="ECO:0000256" key="1">
    <source>
        <dbReference type="SAM" id="Coils"/>
    </source>
</evidence>
<evidence type="ECO:0000256" key="2">
    <source>
        <dbReference type="SAM" id="Phobius"/>
    </source>
</evidence>
<dbReference type="GO" id="GO:0007165">
    <property type="term" value="P:signal transduction"/>
    <property type="evidence" value="ECO:0007669"/>
    <property type="project" value="InterPro"/>
</dbReference>
<accession>A0A1W6QYL5</accession>
<dbReference type="SUPFAM" id="SSF52200">
    <property type="entry name" value="Toll/Interleukin receptor TIR domain"/>
    <property type="match status" value="1"/>
</dbReference>
<dbReference type="InterPro" id="IPR035897">
    <property type="entry name" value="Toll_tir_struct_dom_sf"/>
</dbReference>
<name>A0A1W6QYL5_ENTFL</name>
<protein>
    <recommendedName>
        <fullName evidence="3">TIR domain-containing protein</fullName>
    </recommendedName>
</protein>
<dbReference type="InterPro" id="IPR000157">
    <property type="entry name" value="TIR_dom"/>
</dbReference>
<feature type="coiled-coil region" evidence="1">
    <location>
        <begin position="31"/>
        <end position="58"/>
    </location>
</feature>
<geneLocation type="plasmid" evidence="4">
    <name>pGTC3</name>
</geneLocation>
<reference evidence="4" key="1">
    <citation type="submission" date="2016-12" db="EMBL/GenBank/DDBJ databases">
        <title>Characterization of a Plasmid Isolated from Enterococcus faecalis found in the Fecal Material of a Blue Whale.</title>
        <authorList>
            <person name="McLaughlin R."/>
        </authorList>
    </citation>
    <scope>NUCLEOTIDE SEQUENCE</scope>
    <source>
        <strain evidence="4">3</strain>
        <plasmid evidence="4">pGTC3</plasmid>
    </source>
</reference>
<dbReference type="RefSeq" id="WP_172689756.1">
    <property type="nucleotide sequence ID" value="NZ_KY303941.1"/>
</dbReference>
<keyword evidence="4" id="KW-0614">Plasmid</keyword>
<feature type="transmembrane region" description="Helical" evidence="2">
    <location>
        <begin position="6"/>
        <end position="28"/>
    </location>
</feature>
<keyword evidence="2" id="KW-0472">Membrane</keyword>
<proteinExistence type="predicted"/>
<evidence type="ECO:0000259" key="3">
    <source>
        <dbReference type="Pfam" id="PF13676"/>
    </source>
</evidence>
<keyword evidence="2" id="KW-1133">Transmembrane helix</keyword>
<keyword evidence="1" id="KW-0175">Coiled coil</keyword>
<keyword evidence="2" id="KW-0812">Transmembrane</keyword>
<evidence type="ECO:0000313" key="4">
    <source>
        <dbReference type="EMBL" id="ARO46282.1"/>
    </source>
</evidence>
<dbReference type="EMBL" id="KY303941">
    <property type="protein sequence ID" value="ARO46282.1"/>
    <property type="molecule type" value="Genomic_DNA"/>
</dbReference>
<dbReference type="Pfam" id="PF13676">
    <property type="entry name" value="TIR_2"/>
    <property type="match status" value="1"/>
</dbReference>
<sequence length="399" mass="47343">MVAHLLVVLIGYLVGCALLGFCVSRFTMKEIEKTDAKFEKLQEKIESQLNRHRRKRMERIFRIYDPSFLDKLFSEASNQYKYCRFSVPLEKIGCMKNDNEFYFVRKAIESFFYYRFSKTVLVQWNRRENLIEIGEISMQKKLTFRFPYEEYDCYYEVIQEINHLVDCTGVCILFVNKTHYSLETGMIVETQSNIEKIKEIAVRSGMKIDDFFGQEEIFNCMNNQQYNVVSLPFKADLEEIKLFVDSIFLLPSKKMMEERAFTLKTETKKKLFVSYCHKNKAEVEKIISGLREYGLDFWLDEEQIDVGDRLMERVDEGVRLSDIPIIFLSEATKEAMFAKHELFVFFDKVIYQQSTAKPWFIVKLDQVNPNDIMFGLGNFKYIDYEHSTIEEIAQAIEKR</sequence>
<dbReference type="AlphaFoldDB" id="A0A1W6QYL5"/>
<feature type="domain" description="TIR" evidence="3">
    <location>
        <begin position="272"/>
        <end position="387"/>
    </location>
</feature>
<dbReference type="Gene3D" id="3.40.50.10140">
    <property type="entry name" value="Toll/interleukin-1 receptor homology (TIR) domain"/>
    <property type="match status" value="1"/>
</dbReference>
<organism evidence="4">
    <name type="scientific">Enterococcus faecalis</name>
    <name type="common">Streptococcus faecalis</name>
    <dbReference type="NCBI Taxonomy" id="1351"/>
    <lineage>
        <taxon>Bacteria</taxon>
        <taxon>Bacillati</taxon>
        <taxon>Bacillota</taxon>
        <taxon>Bacilli</taxon>
        <taxon>Lactobacillales</taxon>
        <taxon>Enterococcaceae</taxon>
        <taxon>Enterococcus</taxon>
    </lineage>
</organism>